<dbReference type="AlphaFoldDB" id="A0A067L2Q4"/>
<dbReference type="PANTHER" id="PTHR34365:SF15">
    <property type="entry name" value="GLYCINE-RICH DOMAIN-CONTAINING PROTEIN 1"/>
    <property type="match status" value="1"/>
</dbReference>
<dbReference type="EMBL" id="KK914318">
    <property type="protein sequence ID" value="KDP41523.1"/>
    <property type="molecule type" value="Genomic_DNA"/>
</dbReference>
<evidence type="ECO:0000259" key="1">
    <source>
        <dbReference type="Pfam" id="PF25335"/>
    </source>
</evidence>
<dbReference type="OrthoDB" id="823893at2759"/>
<protein>
    <recommendedName>
        <fullName evidence="1">GRPD C-terminal domain-containing protein</fullName>
    </recommendedName>
</protein>
<evidence type="ECO:0000313" key="2">
    <source>
        <dbReference type="EMBL" id="KDP41523.1"/>
    </source>
</evidence>
<proteinExistence type="predicted"/>
<accession>A0A067L2Q4</accession>
<gene>
    <name evidence="2" type="ORF">JCGZ_15930</name>
</gene>
<dbReference type="Pfam" id="PF07173">
    <property type="entry name" value="GRDP-like"/>
    <property type="match status" value="1"/>
</dbReference>
<feature type="domain" description="GRPD C-terminal" evidence="1">
    <location>
        <begin position="352"/>
        <end position="474"/>
    </location>
</feature>
<sequence length="564" mass="64306">MQEKQELEWAEAQKIALSEDLVAAAKQQLLFLAEVDRHRQLYNGPAMDRCKYRYKYRWPPLLAKNEKFQVQYKNDCMELYGRILGNKNVVSSTQAICKNQTEEIWNRMYPDEPYELNLCTQMLYDSKNNILGSPRSTKYDLVSAIGRQKSFYYQVSKSYMKDHVFLEGAVARYKGFLHLIKRNQEKSVRQFCVPTYDIDLIWHSHQLHPVSYQKDLIAVLGRVLDHDDTDTDRTKGAMHRGYAPSPLTINMNDRNNLNQKLVDNDLNMFQNMIQIPKKMCVEVVMVEIVIGNSNHLFTGPHETRFSTLCRKMVRVYGYSPYQCSNITVFHSFSPSTIHAALVKMNGNGWTCIVDEAGNKILRLQIRDSMKEEAQDSYCSKKKVIGMTISGETHVLAELAGTGWSLMNSSWRFRPQNKYNTFELTGHRKTNMKYGMGICEKHSSEQNWMTAIEFSAEYPYGKAMAVFDLKSRFMKDPDCNLISTNEKSTEEIDNASKDSKSNRECGNEIEAANCEKCLIQATTWIGARVGDLAKSWEWGCGGGGCGGPSCRCSTCSGCHASCSGT</sequence>
<dbReference type="InterPro" id="IPR057518">
    <property type="entry name" value="GRDP_C"/>
</dbReference>
<dbReference type="Pfam" id="PF25335">
    <property type="entry name" value="GRDP_C"/>
    <property type="match status" value="1"/>
</dbReference>
<reference evidence="2 3" key="1">
    <citation type="journal article" date="2014" name="PLoS ONE">
        <title>Global Analysis of Gene Expression Profiles in Physic Nut (Jatropha curcas L.) Seedlings Exposed to Salt Stress.</title>
        <authorList>
            <person name="Zhang L."/>
            <person name="Zhang C."/>
            <person name="Wu P."/>
            <person name="Chen Y."/>
            <person name="Li M."/>
            <person name="Jiang H."/>
            <person name="Wu G."/>
        </authorList>
    </citation>
    <scope>NUCLEOTIDE SEQUENCE [LARGE SCALE GENOMIC DNA]</scope>
    <source>
        <strain evidence="3">cv. GZQX0401</strain>
        <tissue evidence="2">Young leaves</tissue>
    </source>
</reference>
<keyword evidence="3" id="KW-1185">Reference proteome</keyword>
<organism evidence="2 3">
    <name type="scientific">Jatropha curcas</name>
    <name type="common">Barbados nut</name>
    <dbReference type="NCBI Taxonomy" id="180498"/>
    <lineage>
        <taxon>Eukaryota</taxon>
        <taxon>Viridiplantae</taxon>
        <taxon>Streptophyta</taxon>
        <taxon>Embryophyta</taxon>
        <taxon>Tracheophyta</taxon>
        <taxon>Spermatophyta</taxon>
        <taxon>Magnoliopsida</taxon>
        <taxon>eudicotyledons</taxon>
        <taxon>Gunneridae</taxon>
        <taxon>Pentapetalae</taxon>
        <taxon>rosids</taxon>
        <taxon>fabids</taxon>
        <taxon>Malpighiales</taxon>
        <taxon>Euphorbiaceae</taxon>
        <taxon>Crotonoideae</taxon>
        <taxon>Jatropheae</taxon>
        <taxon>Jatropha</taxon>
    </lineage>
</organism>
<dbReference type="InterPro" id="IPR009836">
    <property type="entry name" value="GRDP-like"/>
</dbReference>
<dbReference type="PANTHER" id="PTHR34365">
    <property type="entry name" value="ENOLASE (DUF1399)"/>
    <property type="match status" value="1"/>
</dbReference>
<name>A0A067L2Q4_JATCU</name>
<dbReference type="STRING" id="180498.A0A067L2Q4"/>
<evidence type="ECO:0000313" key="3">
    <source>
        <dbReference type="Proteomes" id="UP000027138"/>
    </source>
</evidence>
<dbReference type="Proteomes" id="UP000027138">
    <property type="component" value="Unassembled WGS sequence"/>
</dbReference>